<evidence type="ECO:0000256" key="5">
    <source>
        <dbReference type="PIRSR" id="PIRSR016020-1"/>
    </source>
</evidence>
<dbReference type="InterPro" id="IPR025532">
    <property type="entry name" value="G6P_1-epimerase"/>
</dbReference>
<comment type="similarity">
    <text evidence="2 4">Belongs to the glucose-6-phosphate 1-epimerase family.</text>
</comment>
<dbReference type="Gene3D" id="2.70.98.10">
    <property type="match status" value="1"/>
</dbReference>
<dbReference type="GO" id="GO:0030246">
    <property type="term" value="F:carbohydrate binding"/>
    <property type="evidence" value="ECO:0007669"/>
    <property type="project" value="UniProtKB-UniRule"/>
</dbReference>
<dbReference type="InterPro" id="IPR008183">
    <property type="entry name" value="Aldose_1/G6P_1-epimerase"/>
</dbReference>
<dbReference type="CDD" id="cd09020">
    <property type="entry name" value="D-hex-6-P-epi_like"/>
    <property type="match status" value="1"/>
</dbReference>
<accession>A0AAU7Y2Q9</accession>
<dbReference type="GO" id="GO:0005975">
    <property type="term" value="P:carbohydrate metabolic process"/>
    <property type="evidence" value="ECO:0007669"/>
    <property type="project" value="InterPro"/>
</dbReference>
<sequence>MNSESKVPQIERIDMDQLPCWRLRTADAELLVAQQGAQVLSYQRNGEEPLIWLSEQAAFQRGQSVRGGVPVCWPWFGDLQRNPEAIQAHYQGDGAAPAHGGVRSLDWELEGVEALDGMARLVLSWDSRRTPLPGWKGDAELRLEIRLGQRLQLTLETRNRGDVPLALSQALHSYFAVSDIRQVRVEGLDGCDYIETLEGWERRQQVGEVSFGGETDRIYLGTPARLAIRDDAWRRRVLIEASDSASAVVWNPWIDKAARLSQFADDAWQRMLCIETARVLDDSLLLQPGARHSMGVSLWSEALGD</sequence>
<dbReference type="Pfam" id="PF01263">
    <property type="entry name" value="Aldose_epim"/>
    <property type="match status" value="1"/>
</dbReference>
<protein>
    <recommendedName>
        <fullName evidence="4">Putative glucose-6-phosphate 1-epimerase</fullName>
        <ecNumber evidence="4">5.1.3.15</ecNumber>
    </recommendedName>
</protein>
<dbReference type="PANTHER" id="PTHR11122">
    <property type="entry name" value="APOSPORY-ASSOCIATED PROTEIN C-RELATED"/>
    <property type="match status" value="1"/>
</dbReference>
<comment type="catalytic activity">
    <reaction evidence="1">
        <text>alpha-D-glucose 6-phosphate = beta-D-glucose 6-phosphate</text>
        <dbReference type="Rhea" id="RHEA:16249"/>
        <dbReference type="ChEBI" id="CHEBI:58225"/>
        <dbReference type="ChEBI" id="CHEBI:58247"/>
        <dbReference type="EC" id="5.1.3.15"/>
    </reaction>
</comment>
<dbReference type="EC" id="5.1.3.15" evidence="4"/>
<dbReference type="PANTHER" id="PTHR11122:SF13">
    <property type="entry name" value="GLUCOSE-6-PHOSPHATE 1-EPIMERASE"/>
    <property type="match status" value="1"/>
</dbReference>
<dbReference type="RefSeq" id="WP_350447320.1">
    <property type="nucleotide sequence ID" value="NZ_CP158373.1"/>
</dbReference>
<feature type="active site" evidence="5">
    <location>
        <position position="275"/>
    </location>
</feature>
<reference evidence="6" key="1">
    <citation type="submission" date="2023-08" db="EMBL/GenBank/DDBJ databases">
        <title>Increased levels of nutrients transform a symbiont into a lethal pathobiont.</title>
        <authorList>
            <person name="Lachnit T."/>
            <person name="Ulrich L."/>
            <person name="Willmer F.M."/>
            <person name="Hasenbein T."/>
            <person name="Steiner L.X."/>
            <person name="Wolters M."/>
            <person name="Herbst E.M."/>
            <person name="Deines P."/>
        </authorList>
    </citation>
    <scope>NUCLEOTIDE SEQUENCE</scope>
    <source>
        <strain evidence="6">T3</strain>
    </source>
</reference>
<dbReference type="InterPro" id="IPR011013">
    <property type="entry name" value="Gal_mutarotase_sf_dom"/>
</dbReference>
<gene>
    <name evidence="6" type="ORF">ABS648_29900</name>
</gene>
<evidence type="ECO:0000313" key="6">
    <source>
        <dbReference type="EMBL" id="XBY64087.1"/>
    </source>
</evidence>
<evidence type="ECO:0000256" key="1">
    <source>
        <dbReference type="ARBA" id="ARBA00001096"/>
    </source>
</evidence>
<dbReference type="GO" id="GO:0047938">
    <property type="term" value="F:glucose-6-phosphate 1-epimerase activity"/>
    <property type="evidence" value="ECO:0007669"/>
    <property type="project" value="UniProtKB-UniRule"/>
</dbReference>
<proteinExistence type="inferred from homology"/>
<dbReference type="EMBL" id="CP158373">
    <property type="protein sequence ID" value="XBY64087.1"/>
    <property type="molecule type" value="Genomic_DNA"/>
</dbReference>
<feature type="active site" evidence="5">
    <location>
        <position position="172"/>
    </location>
</feature>
<organism evidence="6">
    <name type="scientific">Pseudomonas solani</name>
    <dbReference type="NCBI Taxonomy" id="2731552"/>
    <lineage>
        <taxon>Bacteria</taxon>
        <taxon>Pseudomonadati</taxon>
        <taxon>Pseudomonadota</taxon>
        <taxon>Gammaproteobacteria</taxon>
        <taxon>Pseudomonadales</taxon>
        <taxon>Pseudomonadaceae</taxon>
        <taxon>Pseudomonas</taxon>
    </lineage>
</organism>
<dbReference type="SUPFAM" id="SSF74650">
    <property type="entry name" value="Galactose mutarotase-like"/>
    <property type="match status" value="1"/>
</dbReference>
<keyword evidence="3 4" id="KW-0413">Isomerase</keyword>
<dbReference type="AlphaFoldDB" id="A0AAU7Y2Q9"/>
<name>A0AAU7Y2Q9_9PSED</name>
<evidence type="ECO:0000256" key="3">
    <source>
        <dbReference type="ARBA" id="ARBA00023235"/>
    </source>
</evidence>
<dbReference type="InterPro" id="IPR014718">
    <property type="entry name" value="GH-type_carb-bd"/>
</dbReference>
<evidence type="ECO:0000256" key="2">
    <source>
        <dbReference type="ARBA" id="ARBA00005866"/>
    </source>
</evidence>
<dbReference type="PIRSF" id="PIRSF016020">
    <property type="entry name" value="PHexose_mutarotase"/>
    <property type="match status" value="1"/>
</dbReference>
<evidence type="ECO:0000256" key="4">
    <source>
        <dbReference type="PIRNR" id="PIRNR016020"/>
    </source>
</evidence>